<feature type="region of interest" description="Disordered" evidence="2">
    <location>
        <begin position="248"/>
        <end position="310"/>
    </location>
</feature>
<feature type="compositionally biased region" description="Polar residues" evidence="2">
    <location>
        <begin position="249"/>
        <end position="262"/>
    </location>
</feature>
<feature type="region of interest" description="Disordered" evidence="2">
    <location>
        <begin position="711"/>
        <end position="765"/>
    </location>
</feature>
<feature type="coiled-coil region" evidence="1">
    <location>
        <begin position="590"/>
        <end position="624"/>
    </location>
</feature>
<keyword evidence="4" id="KW-1185">Reference proteome</keyword>
<evidence type="ECO:0000256" key="2">
    <source>
        <dbReference type="SAM" id="MobiDB-lite"/>
    </source>
</evidence>
<feature type="region of interest" description="Disordered" evidence="2">
    <location>
        <begin position="372"/>
        <end position="393"/>
    </location>
</feature>
<evidence type="ECO:0000313" key="4">
    <source>
        <dbReference type="Proteomes" id="UP000747399"/>
    </source>
</evidence>
<organism evidence="3 4">
    <name type="scientific">Volvox africanus</name>
    <dbReference type="NCBI Taxonomy" id="51714"/>
    <lineage>
        <taxon>Eukaryota</taxon>
        <taxon>Viridiplantae</taxon>
        <taxon>Chlorophyta</taxon>
        <taxon>core chlorophytes</taxon>
        <taxon>Chlorophyceae</taxon>
        <taxon>CS clade</taxon>
        <taxon>Chlamydomonadales</taxon>
        <taxon>Volvocaceae</taxon>
        <taxon>Volvox</taxon>
    </lineage>
</organism>
<evidence type="ECO:0000313" key="3">
    <source>
        <dbReference type="EMBL" id="GIL54518.1"/>
    </source>
</evidence>
<keyword evidence="1" id="KW-0175">Coiled coil</keyword>
<dbReference type="EMBL" id="BNCO01000018">
    <property type="protein sequence ID" value="GIL54518.1"/>
    <property type="molecule type" value="Genomic_DNA"/>
</dbReference>
<sequence>MEAQFSDVEFSEILSAFAEVDDMLIGWDVLMTPAREDETLMHSVDQQSETVTDRSSPIIYDKFTDDILTSAAAASIDVGPKPQNLPPLHPLSVDMVNPLQASSGDTNVRSPEQHRDSVRMLQPLSSGSELAEHSWGLHGPLSLQYAPQQPHNLAQHHLQEKVQRELQLVVDSGHIGGQYYPQEIAIRPPSLENRVLLQQHQQQHQQLDHQHAHIQRLPQQHNFLQQQQQQDILPEQHVLLEPPLPYLVQTPSSSLNTDQSYGSPARDSMDISAEGGGGSLAAVRSVVTATSNPSDSAGEHGGDKGCCSSTLPISPAIQPYQAKLNVSPNAAGSGPSGLLSAPVALWPHGTLVTTTGASGTVFWAPVAHLPPVGQTDPMGRNPDPGSQRTPKPQAVAGCSRACLPAAPASQVAGQQQFISSSAAAGTGLQTAMAAAALATVPPELGGPGPGMVAVGSAAAIARSLAPTIQSAVAVPATVTTTAAAPVHLSTLQLHPVATAAVAALASAPAIPVMSTATGRTMGVSGSALLAELVAEAASGGWAAVATGLAPLPSSTGRTAEELLAGLDLQEVFTPAKPSHAKRIRGHVRRAAELKAQLADRVRDIQRLAAENADLRGRAKVLELVVKCRDEQLRLLRNYRTSDDGRLYFVEQMGLGEAQMAAPPGDGTAAVPHIGVNAAVLATMPASGLLEMFSKLFADVSRNLAAVEGDVETAAPKPGPKPAASSRAAIQTHGSPSDQMREASVPTLTVGAAPKPPTSGACASGGGDGSSWQIAMVMDAAVAADGGGDSGVSGPLACLRRQMALLRNIQRYLGLVNEEACKFAFTTLTGKTAVPEPGHWLRVVQSLSLTRQQLADAAALDSCWQDWLSRIHSERRSIASALNQLLSVNRYGATYFESVGQYGTDRDAIHKMHANVMRERILMVLTGEVFCCHILTDLQWARAVVQSYPYILDVRELSRAASQLYYSSIRGLVPCAAQS</sequence>
<gene>
    <name evidence="3" type="ORF">Vafri_10024</name>
</gene>
<evidence type="ECO:0000256" key="1">
    <source>
        <dbReference type="SAM" id="Coils"/>
    </source>
</evidence>
<proteinExistence type="predicted"/>
<name>A0A8J4B9W4_9CHLO</name>
<comment type="caution">
    <text evidence="3">The sequence shown here is derived from an EMBL/GenBank/DDBJ whole genome shotgun (WGS) entry which is preliminary data.</text>
</comment>
<protein>
    <submittedName>
        <fullName evidence="3">Uncharacterized protein</fullName>
    </submittedName>
</protein>
<dbReference type="AlphaFoldDB" id="A0A8J4B9W4"/>
<accession>A0A8J4B9W4</accession>
<dbReference type="Proteomes" id="UP000747399">
    <property type="component" value="Unassembled WGS sequence"/>
</dbReference>
<reference evidence="3" key="1">
    <citation type="journal article" date="2021" name="Proc. Natl. Acad. Sci. U.S.A.">
        <title>Three genomes in the algal genus Volvox reveal the fate of a haploid sex-determining region after a transition to homothallism.</title>
        <authorList>
            <person name="Yamamoto K."/>
            <person name="Hamaji T."/>
            <person name="Kawai-Toyooka H."/>
            <person name="Matsuzaki R."/>
            <person name="Takahashi F."/>
            <person name="Nishimura Y."/>
            <person name="Kawachi M."/>
            <person name="Noguchi H."/>
            <person name="Minakuchi Y."/>
            <person name="Umen J.G."/>
            <person name="Toyoda A."/>
            <person name="Nozaki H."/>
        </authorList>
    </citation>
    <scope>NUCLEOTIDE SEQUENCE</scope>
    <source>
        <strain evidence="3">NIES-3780</strain>
    </source>
</reference>